<dbReference type="GO" id="GO:0005886">
    <property type="term" value="C:plasma membrane"/>
    <property type="evidence" value="ECO:0007669"/>
    <property type="project" value="UniProtKB-SubCell"/>
</dbReference>
<dbReference type="EMBL" id="CP042266">
    <property type="protein sequence ID" value="QDY79453.1"/>
    <property type="molecule type" value="Genomic_DNA"/>
</dbReference>
<dbReference type="Proteomes" id="UP000320580">
    <property type="component" value="Chromosome"/>
</dbReference>
<evidence type="ECO:0000313" key="8">
    <source>
        <dbReference type="EMBL" id="QDY79453.1"/>
    </source>
</evidence>
<organism evidence="8 9">
    <name type="scientific">Streptomyces qinzhouensis</name>
    <dbReference type="NCBI Taxonomy" id="2599401"/>
    <lineage>
        <taxon>Bacteria</taxon>
        <taxon>Bacillati</taxon>
        <taxon>Actinomycetota</taxon>
        <taxon>Actinomycetes</taxon>
        <taxon>Kitasatosporales</taxon>
        <taxon>Streptomycetaceae</taxon>
        <taxon>Streptomyces</taxon>
    </lineage>
</organism>
<keyword evidence="9" id="KW-1185">Reference proteome</keyword>
<keyword evidence="3 6" id="KW-1133">Transmembrane helix</keyword>
<evidence type="ECO:0000256" key="6">
    <source>
        <dbReference type="SAM" id="Phobius"/>
    </source>
</evidence>
<feature type="transmembrane region" description="Helical" evidence="6">
    <location>
        <begin position="68"/>
        <end position="88"/>
    </location>
</feature>
<evidence type="ECO:0000313" key="9">
    <source>
        <dbReference type="Proteomes" id="UP000320580"/>
    </source>
</evidence>
<keyword evidence="2 6" id="KW-0812">Transmembrane</keyword>
<feature type="transmembrane region" description="Helical" evidence="6">
    <location>
        <begin position="185"/>
        <end position="205"/>
    </location>
</feature>
<evidence type="ECO:0000256" key="1">
    <source>
        <dbReference type="ARBA" id="ARBA00004651"/>
    </source>
</evidence>
<dbReference type="OrthoDB" id="4474610at2"/>
<dbReference type="PROSITE" id="PS50850">
    <property type="entry name" value="MFS"/>
    <property type="match status" value="1"/>
</dbReference>
<evidence type="ECO:0000259" key="7">
    <source>
        <dbReference type="PROSITE" id="PS50850"/>
    </source>
</evidence>
<protein>
    <submittedName>
        <fullName evidence="8">MFS transporter</fullName>
    </submittedName>
</protein>
<feature type="transmembrane region" description="Helical" evidence="6">
    <location>
        <begin position="370"/>
        <end position="393"/>
    </location>
</feature>
<feature type="compositionally biased region" description="Basic and acidic residues" evidence="5">
    <location>
        <begin position="1"/>
        <end position="17"/>
    </location>
</feature>
<keyword evidence="4 6" id="KW-0472">Membrane</keyword>
<dbReference type="InterPro" id="IPR050382">
    <property type="entry name" value="MFS_Na/Anion_cotransporter"/>
</dbReference>
<dbReference type="InterPro" id="IPR020846">
    <property type="entry name" value="MFS_dom"/>
</dbReference>
<feature type="transmembrane region" description="Helical" evidence="6">
    <location>
        <begin position="159"/>
        <end position="179"/>
    </location>
</feature>
<proteinExistence type="predicted"/>
<dbReference type="GO" id="GO:0022857">
    <property type="term" value="F:transmembrane transporter activity"/>
    <property type="evidence" value="ECO:0007669"/>
    <property type="project" value="InterPro"/>
</dbReference>
<feature type="transmembrane region" description="Helical" evidence="6">
    <location>
        <begin position="278"/>
        <end position="298"/>
    </location>
</feature>
<accession>A0A5B8JP58</accession>
<feature type="region of interest" description="Disordered" evidence="5">
    <location>
        <begin position="1"/>
        <end position="21"/>
    </location>
</feature>
<dbReference type="InterPro" id="IPR011701">
    <property type="entry name" value="MFS"/>
</dbReference>
<dbReference type="Pfam" id="PF07690">
    <property type="entry name" value="MFS_1"/>
    <property type="match status" value="1"/>
</dbReference>
<feature type="domain" description="Major facilitator superfamily (MFS) profile" evidence="7">
    <location>
        <begin position="31"/>
        <end position="429"/>
    </location>
</feature>
<feature type="transmembrane region" description="Helical" evidence="6">
    <location>
        <begin position="95"/>
        <end position="114"/>
    </location>
</feature>
<dbReference type="Gene3D" id="1.20.1250.20">
    <property type="entry name" value="MFS general substrate transporter like domains"/>
    <property type="match status" value="2"/>
</dbReference>
<evidence type="ECO:0000256" key="3">
    <source>
        <dbReference type="ARBA" id="ARBA00022989"/>
    </source>
</evidence>
<dbReference type="RefSeq" id="WP_146482742.1">
    <property type="nucleotide sequence ID" value="NZ_CP042266.1"/>
</dbReference>
<reference evidence="8 9" key="1">
    <citation type="submission" date="2019-07" db="EMBL/GenBank/DDBJ databases">
        <authorList>
            <person name="Zhu P."/>
        </authorList>
    </citation>
    <scope>NUCLEOTIDE SEQUENCE [LARGE SCALE GENOMIC DNA]</scope>
    <source>
        <strain evidence="8 9">SSL-25</strain>
    </source>
</reference>
<evidence type="ECO:0000256" key="5">
    <source>
        <dbReference type="SAM" id="MobiDB-lite"/>
    </source>
</evidence>
<dbReference type="PANTHER" id="PTHR11662">
    <property type="entry name" value="SOLUTE CARRIER FAMILY 17"/>
    <property type="match status" value="1"/>
</dbReference>
<dbReference type="SUPFAM" id="SSF103473">
    <property type="entry name" value="MFS general substrate transporter"/>
    <property type="match status" value="1"/>
</dbReference>
<comment type="subcellular location">
    <subcellularLocation>
        <location evidence="1">Cell membrane</location>
        <topology evidence="1">Multi-pass membrane protein</topology>
    </subcellularLocation>
</comment>
<sequence>MTVDVDRTADPGSRRPAEQPASPAGRRAWLVVWVLVLVLVMNYADKIITNIAGPAIMKDLGIGEARFGVIQASFFALFAVGGILGGWLMTRVRPWILLLITMVIWSVSLLPMGWQVGFGTMVAMRVVLGFAEGPTTALAMYIAHTWFPPEKRALPSSVIIAGASLGAVIGAPTLTWIVADYSWRAAFVALAVAGAVVAGIWLAVGREGDQGGSAARAAGSVLPPRVPLRIALTTGSVIGISLMFFAAYASTALKMTWLKPYLEQGLGYGDRAAGNLTALPYLGGTVAVIAIGFVSAALTRRGVSNRASRGILGASLLIGSGVLHLAWAPLDAGPLHMTLLVLSASLGSAGYGAAFAAISDVAPVEQRGVVLSAVTAFYGLGGVLAPLVLGGIVESASSKAAGYTTGFTLVGALLVVGGIAGMLLINPERDAAKLAAFAAAEPERPEA</sequence>
<feature type="transmembrane region" description="Helical" evidence="6">
    <location>
        <begin position="310"/>
        <end position="330"/>
    </location>
</feature>
<feature type="transmembrane region" description="Helical" evidence="6">
    <location>
        <begin position="336"/>
        <end position="358"/>
    </location>
</feature>
<evidence type="ECO:0000256" key="2">
    <source>
        <dbReference type="ARBA" id="ARBA00022692"/>
    </source>
</evidence>
<gene>
    <name evidence="8" type="ORF">FQU76_26280</name>
</gene>
<evidence type="ECO:0000256" key="4">
    <source>
        <dbReference type="ARBA" id="ARBA00023136"/>
    </source>
</evidence>
<dbReference type="KEGG" id="sqz:FQU76_26280"/>
<dbReference type="InterPro" id="IPR036259">
    <property type="entry name" value="MFS_trans_sf"/>
</dbReference>
<feature type="transmembrane region" description="Helical" evidence="6">
    <location>
        <begin position="28"/>
        <end position="48"/>
    </location>
</feature>
<feature type="transmembrane region" description="Helical" evidence="6">
    <location>
        <begin position="405"/>
        <end position="425"/>
    </location>
</feature>
<dbReference type="AlphaFoldDB" id="A0A5B8JP58"/>
<name>A0A5B8JP58_9ACTN</name>
<dbReference type="PANTHER" id="PTHR11662:SF450">
    <property type="entry name" value="BLR1003 PROTEIN"/>
    <property type="match status" value="1"/>
</dbReference>
<feature type="transmembrane region" description="Helical" evidence="6">
    <location>
        <begin position="226"/>
        <end position="249"/>
    </location>
</feature>
<feature type="transmembrane region" description="Helical" evidence="6">
    <location>
        <begin position="126"/>
        <end position="147"/>
    </location>
</feature>